<dbReference type="Proteomes" id="UP000054047">
    <property type="component" value="Unassembled WGS sequence"/>
</dbReference>
<evidence type="ECO:0000313" key="1">
    <source>
        <dbReference type="EMBL" id="KIH57246.1"/>
    </source>
</evidence>
<reference evidence="1 2" key="1">
    <citation type="submission" date="2013-12" db="EMBL/GenBank/DDBJ databases">
        <title>Draft genome of the parsitic nematode Ancylostoma duodenale.</title>
        <authorList>
            <person name="Mitreva M."/>
        </authorList>
    </citation>
    <scope>NUCLEOTIDE SEQUENCE [LARGE SCALE GENOMIC DNA]</scope>
    <source>
        <strain evidence="1 2">Zhejiang</strain>
    </source>
</reference>
<dbReference type="OrthoDB" id="5771769at2759"/>
<gene>
    <name evidence="1" type="ORF">ANCDUO_12565</name>
</gene>
<name>A0A0C2GJI4_9BILA</name>
<organism evidence="1 2">
    <name type="scientific">Ancylostoma duodenale</name>
    <dbReference type="NCBI Taxonomy" id="51022"/>
    <lineage>
        <taxon>Eukaryota</taxon>
        <taxon>Metazoa</taxon>
        <taxon>Ecdysozoa</taxon>
        <taxon>Nematoda</taxon>
        <taxon>Chromadorea</taxon>
        <taxon>Rhabditida</taxon>
        <taxon>Rhabditina</taxon>
        <taxon>Rhabditomorpha</taxon>
        <taxon>Strongyloidea</taxon>
        <taxon>Ancylostomatidae</taxon>
        <taxon>Ancylostomatinae</taxon>
        <taxon>Ancylostoma</taxon>
    </lineage>
</organism>
<protein>
    <recommendedName>
        <fullName evidence="3">Nuclear receptor domain-containing protein</fullName>
    </recommendedName>
</protein>
<accession>A0A0C2GJI4</accession>
<dbReference type="AlphaFoldDB" id="A0A0C2GJI4"/>
<proteinExistence type="predicted"/>
<keyword evidence="2" id="KW-1185">Reference proteome</keyword>
<dbReference type="EMBL" id="KN734613">
    <property type="protein sequence ID" value="KIH57246.1"/>
    <property type="molecule type" value="Genomic_DNA"/>
</dbReference>
<sequence length="74" mass="7699">MIPPHIAAAVALSMNHRMAQTRQLISSTPPFDPTTISVSSFPTLSRDSPPVASSPTLSCAVCGDVSSGKHYGNC</sequence>
<evidence type="ECO:0008006" key="3">
    <source>
        <dbReference type="Google" id="ProtNLM"/>
    </source>
</evidence>
<evidence type="ECO:0000313" key="2">
    <source>
        <dbReference type="Proteomes" id="UP000054047"/>
    </source>
</evidence>